<dbReference type="InterPro" id="IPR014746">
    <property type="entry name" value="Gln_synth/guanido_kin_cat_dom"/>
</dbReference>
<dbReference type="Pfam" id="PF18318">
    <property type="entry name" value="Gln-synt_C-ter"/>
    <property type="match status" value="1"/>
</dbReference>
<dbReference type="PROSITE" id="PS51986">
    <property type="entry name" value="GS_BETA_GRASP"/>
    <property type="match status" value="1"/>
</dbReference>
<gene>
    <name evidence="6" type="primary">glnA3-1</name>
    <name evidence="6" type="ORF">HHT355_0358</name>
</gene>
<dbReference type="Proteomes" id="UP000236497">
    <property type="component" value="Unassembled WGS sequence"/>
</dbReference>
<dbReference type="PANTHER" id="PTHR42974">
    <property type="entry name" value="GLUTAMINE SYNTHETASE"/>
    <property type="match status" value="1"/>
</dbReference>
<dbReference type="InterPro" id="IPR008147">
    <property type="entry name" value="Gln_synt_N"/>
</dbReference>
<keyword evidence="6" id="KW-0436">Ligase</keyword>
<dbReference type="PROSITE" id="PS00181">
    <property type="entry name" value="GLNA_ATP"/>
    <property type="match status" value="1"/>
</dbReference>
<dbReference type="PROSITE" id="PS51987">
    <property type="entry name" value="GS_CATALYTIC"/>
    <property type="match status" value="1"/>
</dbReference>
<dbReference type="OrthoDB" id="9807095at2"/>
<keyword evidence="3" id="KW-0175">Coiled coil</keyword>
<dbReference type="InterPro" id="IPR027303">
    <property type="entry name" value="Gln_synth_gly_rich_site"/>
</dbReference>
<dbReference type="GO" id="GO:0006542">
    <property type="term" value="P:glutamine biosynthetic process"/>
    <property type="evidence" value="ECO:0007669"/>
    <property type="project" value="InterPro"/>
</dbReference>
<dbReference type="AlphaFoldDB" id="A0A0H5SFH1"/>
<feature type="domain" description="GS beta-grasp" evidence="4">
    <location>
        <begin position="63"/>
        <end position="156"/>
    </location>
</feature>
<name>A0A0H5SFH1_HERHM</name>
<feature type="coiled-coil region" evidence="3">
    <location>
        <begin position="633"/>
        <end position="660"/>
    </location>
</feature>
<feature type="domain" description="GS catalytic" evidence="5">
    <location>
        <begin position="161"/>
        <end position="592"/>
    </location>
</feature>
<dbReference type="InterPro" id="IPR022147">
    <property type="entry name" value="GSIII_N"/>
</dbReference>
<evidence type="ECO:0000259" key="5">
    <source>
        <dbReference type="PROSITE" id="PS51987"/>
    </source>
</evidence>
<dbReference type="GO" id="GO:0004356">
    <property type="term" value="F:glutamine synthetase activity"/>
    <property type="evidence" value="ECO:0007669"/>
    <property type="project" value="UniProtKB-EC"/>
</dbReference>
<evidence type="ECO:0000259" key="4">
    <source>
        <dbReference type="PROSITE" id="PS51986"/>
    </source>
</evidence>
<evidence type="ECO:0000256" key="1">
    <source>
        <dbReference type="PROSITE-ProRule" id="PRU01330"/>
    </source>
</evidence>
<keyword evidence="7" id="KW-1185">Reference proteome</keyword>
<dbReference type="SUPFAM" id="SSF55931">
    <property type="entry name" value="Glutamine synthetase/guanido kinase"/>
    <property type="match status" value="1"/>
</dbReference>
<accession>A0A0H5SFH1</accession>
<comment type="similarity">
    <text evidence="1 2">Belongs to the glutamine synthetase family.</text>
</comment>
<dbReference type="Pfam" id="PF00120">
    <property type="entry name" value="Gln-synt_C"/>
    <property type="match status" value="1"/>
</dbReference>
<dbReference type="InterPro" id="IPR040577">
    <property type="entry name" value="Gln-synt_C"/>
</dbReference>
<proteinExistence type="inferred from homology"/>
<dbReference type="SMART" id="SM01230">
    <property type="entry name" value="Gln-synt_C"/>
    <property type="match status" value="1"/>
</dbReference>
<organism evidence="6 7">
    <name type="scientific">Herbinix hemicellulosilytica</name>
    <dbReference type="NCBI Taxonomy" id="1564487"/>
    <lineage>
        <taxon>Bacteria</taxon>
        <taxon>Bacillati</taxon>
        <taxon>Bacillota</taxon>
        <taxon>Clostridia</taxon>
        <taxon>Lachnospirales</taxon>
        <taxon>Lachnospiraceae</taxon>
        <taxon>Herbinix</taxon>
    </lineage>
</organism>
<dbReference type="RefSeq" id="WP_103201738.1">
    <property type="nucleotide sequence ID" value="NZ_CVTD020000008.1"/>
</dbReference>
<dbReference type="EMBL" id="CVTD020000008">
    <property type="protein sequence ID" value="CRZ33566.1"/>
    <property type="molecule type" value="Genomic_DNA"/>
</dbReference>
<evidence type="ECO:0000313" key="7">
    <source>
        <dbReference type="Proteomes" id="UP000236497"/>
    </source>
</evidence>
<protein>
    <submittedName>
        <fullName evidence="6">Type-3 glutamine synthetase</fullName>
        <ecNumber evidence="6">6.3.1.2</ecNumber>
    </submittedName>
</protein>
<dbReference type="EC" id="6.3.1.2" evidence="6"/>
<dbReference type="Gene3D" id="1.20.120.1560">
    <property type="match status" value="1"/>
</dbReference>
<evidence type="ECO:0000256" key="2">
    <source>
        <dbReference type="RuleBase" id="RU000384"/>
    </source>
</evidence>
<dbReference type="Pfam" id="PF12437">
    <property type="entry name" value="GSIII_N"/>
    <property type="match status" value="1"/>
</dbReference>
<evidence type="ECO:0000256" key="3">
    <source>
        <dbReference type="SAM" id="Coils"/>
    </source>
</evidence>
<evidence type="ECO:0000313" key="6">
    <source>
        <dbReference type="EMBL" id="CRZ33566.1"/>
    </source>
</evidence>
<dbReference type="PANTHER" id="PTHR42974:SF1">
    <property type="entry name" value="TYPE-3 GLUTAMINE SYNTHETASE"/>
    <property type="match status" value="1"/>
</dbReference>
<dbReference type="InterPro" id="IPR052725">
    <property type="entry name" value="GS_Type-3"/>
</dbReference>
<sequence length="702" mass="78250">MSEKLTDIFGIDVFSDAVMIERLPKKIYSALKKTIENGEDLDPNVAEVVANAMKDWAIERGATHYTHWFQPMTGITAEKHDSFISPTSDGKIIMEFSGKELIKGEPDASSFPSGGLRATFEARGYTAWDCTSPAFLREDALGVTLCIPTAFCSYTGEALDMKTPLLRSMEALNKQVLRILKLFGHTDIKHVYPTVGPEQEYFLIDKSKYLKRDDLIFTGRTLFGAMPPKGQELGDHYFGNIKERVASFMKELNIELWKMGVTAKTQHNETAPAQHELAPIFTTANIATDHNQLIMESMKRIANRHNLACLLHEKPFAGVNGSGKHNNWSLVTDTGRNLLDPGKTPHENTQFLLFFTAVIKAVDMHADLLRVSAANPGNDHRLGGHEAPPAIISVYIGTQLEDVLNQIMKNGEAKSCMVGGKINVGVHTIPELYKDASDRNRTSPFAFTGNKFEFRMVGSSMSVGMANTVINTIVADVLSEMADELEQAEDFNLAVHDLIKRTITEHIRVIYNGNGYSQEWIEEAERRGLPNLRSMVDAIPALVTEKAVKLFEKHNVFSKTELMSRRDVLFDSYAKTLNIEAKTMISMAGSQFIPAVVKYTKILADSINSVKEAVPEADISVQKELLIKTSGLLSEAQSALQKLRDLIKEAEGIADGEKKARFFYEKVKPAMEALRTPIDTLELIVDRELWPVPTYGELLFEI</sequence>
<dbReference type="Gene3D" id="3.30.590.10">
    <property type="entry name" value="Glutamine synthetase/guanido kinase, catalytic domain"/>
    <property type="match status" value="1"/>
</dbReference>
<reference evidence="6 7" key="1">
    <citation type="submission" date="2015-06" db="EMBL/GenBank/DDBJ databases">
        <authorList>
            <person name="Wibberg Daniel"/>
        </authorList>
    </citation>
    <scope>NUCLEOTIDE SEQUENCE [LARGE SCALE GENOMIC DNA]</scope>
    <source>
        <strain evidence="6 7">T3/55T</strain>
    </source>
</reference>
<dbReference type="InterPro" id="IPR008146">
    <property type="entry name" value="Gln_synth_cat_dom"/>
</dbReference>